<dbReference type="EMBL" id="CAKOFQ010007735">
    <property type="protein sequence ID" value="CAH2007157.1"/>
    <property type="molecule type" value="Genomic_DNA"/>
</dbReference>
<gene>
    <name evidence="1" type="ORF">ACAOBT_LOCUS29502</name>
</gene>
<name>A0A9P0Q1J9_ACAOB</name>
<evidence type="ECO:0000313" key="1">
    <source>
        <dbReference type="EMBL" id="CAH2007157.1"/>
    </source>
</evidence>
<accession>A0A9P0Q1J9</accession>
<protein>
    <submittedName>
        <fullName evidence="1">Uncharacterized protein</fullName>
    </submittedName>
</protein>
<dbReference type="AlphaFoldDB" id="A0A9P0Q1J9"/>
<proteinExistence type="predicted"/>
<keyword evidence="2" id="KW-1185">Reference proteome</keyword>
<organism evidence="1 2">
    <name type="scientific">Acanthoscelides obtectus</name>
    <name type="common">Bean weevil</name>
    <name type="synonym">Bruchus obtectus</name>
    <dbReference type="NCBI Taxonomy" id="200917"/>
    <lineage>
        <taxon>Eukaryota</taxon>
        <taxon>Metazoa</taxon>
        <taxon>Ecdysozoa</taxon>
        <taxon>Arthropoda</taxon>
        <taxon>Hexapoda</taxon>
        <taxon>Insecta</taxon>
        <taxon>Pterygota</taxon>
        <taxon>Neoptera</taxon>
        <taxon>Endopterygota</taxon>
        <taxon>Coleoptera</taxon>
        <taxon>Polyphaga</taxon>
        <taxon>Cucujiformia</taxon>
        <taxon>Chrysomeloidea</taxon>
        <taxon>Chrysomelidae</taxon>
        <taxon>Bruchinae</taxon>
        <taxon>Bruchini</taxon>
        <taxon>Acanthoscelides</taxon>
    </lineage>
</organism>
<sequence length="16" mass="1823">MYLQQTSTIGLGYSFN</sequence>
<reference evidence="1" key="1">
    <citation type="submission" date="2022-03" db="EMBL/GenBank/DDBJ databases">
        <authorList>
            <person name="Sayadi A."/>
        </authorList>
    </citation>
    <scope>NUCLEOTIDE SEQUENCE</scope>
</reference>
<dbReference type="Proteomes" id="UP001152888">
    <property type="component" value="Unassembled WGS sequence"/>
</dbReference>
<comment type="caution">
    <text evidence="1">The sequence shown here is derived from an EMBL/GenBank/DDBJ whole genome shotgun (WGS) entry which is preliminary data.</text>
</comment>
<evidence type="ECO:0000313" key="2">
    <source>
        <dbReference type="Proteomes" id="UP001152888"/>
    </source>
</evidence>